<evidence type="ECO:0000256" key="2">
    <source>
        <dbReference type="ARBA" id="ARBA00023242"/>
    </source>
</evidence>
<name>A0A2G5CFM8_AQUCA</name>
<evidence type="ECO:0000256" key="1">
    <source>
        <dbReference type="ARBA" id="ARBA00004123"/>
    </source>
</evidence>
<dbReference type="FunCoup" id="A0A2G5CFM8">
    <property type="interactions" value="101"/>
</dbReference>
<dbReference type="InterPro" id="IPR024867">
    <property type="entry name" value="NFRKB"/>
</dbReference>
<evidence type="ECO:0000259" key="3">
    <source>
        <dbReference type="PROSITE" id="PS51916"/>
    </source>
</evidence>
<reference evidence="4 5" key="1">
    <citation type="submission" date="2017-09" db="EMBL/GenBank/DDBJ databases">
        <title>WGS assembly of Aquilegia coerulea Goldsmith.</title>
        <authorList>
            <person name="Hodges S."/>
            <person name="Kramer E."/>
            <person name="Nordborg M."/>
            <person name="Tomkins J."/>
            <person name="Borevitz J."/>
            <person name="Derieg N."/>
            <person name="Yan J."/>
            <person name="Mihaltcheva S."/>
            <person name="Hayes R.D."/>
            <person name="Rokhsar D."/>
        </authorList>
    </citation>
    <scope>NUCLEOTIDE SEQUENCE [LARGE SCALE GENOMIC DNA]</scope>
    <source>
        <strain evidence="5">cv. Goldsmith</strain>
    </source>
</reference>
<sequence>MGILKVSNYVSPNGKHLEHNSYSPKVDDLRREEMRILEDDSGDDGGCELSEVGSELSMFQGQIFNIPYELFDLSDLRDILSLETWNCCLTEEDKLILSAYLPDMDQHTFWLTMTELLGGSDMLFGSPLTEFFRGLKGGLYNAKVRCYIEGLHCLQRSAYYHSLRSYHENMVSIFSDMRRLWDPCDPNIGVTERIPIWKERKKHNEGVNSLDLNAYPEDEVLFCNEVSAEENMFPLSKKIETVDTEALNPIALFPPVSNERKLVPVNTSAKGVLKIKPTGLNDWVFCRSAPKGLLKLVPKGPVNQQEQPRDMPKQSQVTPLIETPFSKTSKFSYLPSAVNRWDARACKESIYPCDTVGGVETNRIPDPLDHIMVQQKVGCISDTTTPSLNFYSRTRNVKGAVTSSALITSLQEQHLFAGSSNVSREGNGFGRNLVYARRYTSDSGNSSANLVPETRELSFLQPCMFDTESWKQRMVPTQEKQAAMYFPSLHQLSRKSEGSSRNPVLCTPYMDHRESLQDADTGRPKKLYGESSVSIGVRDGVALPKTYKRRKVLKDKSVDFVEPFTGKAVSNSECVRKILAESDKTTNMKTLQRETI</sequence>
<dbReference type="PANTHER" id="PTHR13052:SF3">
    <property type="entry name" value="NUCLEAR FACTOR RELATED TO KAPPA-B-BINDING PROTEIN"/>
    <property type="match status" value="1"/>
</dbReference>
<dbReference type="EMBL" id="KZ305074">
    <property type="protein sequence ID" value="PIA30086.1"/>
    <property type="molecule type" value="Genomic_DNA"/>
</dbReference>
<keyword evidence="2" id="KW-0539">Nucleus</keyword>
<dbReference type="GO" id="GO:0031011">
    <property type="term" value="C:Ino80 complex"/>
    <property type="evidence" value="ECO:0007669"/>
    <property type="project" value="InterPro"/>
</dbReference>
<dbReference type="OrthoDB" id="1938996at2759"/>
<keyword evidence="5" id="KW-1185">Reference proteome</keyword>
<dbReference type="InterPro" id="IPR044867">
    <property type="entry name" value="DEUBAD_dom"/>
</dbReference>
<dbReference type="CDD" id="cd21865">
    <property type="entry name" value="DEUBAD_NFRKB"/>
    <property type="match status" value="1"/>
</dbReference>
<gene>
    <name evidence="4" type="ORF">AQUCO_05700061v1</name>
</gene>
<dbReference type="Proteomes" id="UP000230069">
    <property type="component" value="Unassembled WGS sequence"/>
</dbReference>
<dbReference type="PROSITE" id="PS51916">
    <property type="entry name" value="DEUBAD"/>
    <property type="match status" value="1"/>
</dbReference>
<evidence type="ECO:0000313" key="5">
    <source>
        <dbReference type="Proteomes" id="UP000230069"/>
    </source>
</evidence>
<accession>A0A2G5CFM8</accession>
<dbReference type="PANTHER" id="PTHR13052">
    <property type="entry name" value="NFRKB-RELATED"/>
    <property type="match status" value="1"/>
</dbReference>
<comment type="subcellular location">
    <subcellularLocation>
        <location evidence="1">Nucleus</location>
    </subcellularLocation>
</comment>
<protein>
    <recommendedName>
        <fullName evidence="3">DEUBAD domain-containing protein</fullName>
    </recommendedName>
</protein>
<organism evidence="4 5">
    <name type="scientific">Aquilegia coerulea</name>
    <name type="common">Rocky mountain columbine</name>
    <dbReference type="NCBI Taxonomy" id="218851"/>
    <lineage>
        <taxon>Eukaryota</taxon>
        <taxon>Viridiplantae</taxon>
        <taxon>Streptophyta</taxon>
        <taxon>Embryophyta</taxon>
        <taxon>Tracheophyta</taxon>
        <taxon>Spermatophyta</taxon>
        <taxon>Magnoliopsida</taxon>
        <taxon>Ranunculales</taxon>
        <taxon>Ranunculaceae</taxon>
        <taxon>Thalictroideae</taxon>
        <taxon>Aquilegia</taxon>
    </lineage>
</organism>
<proteinExistence type="predicted"/>
<dbReference type="AlphaFoldDB" id="A0A2G5CFM8"/>
<evidence type="ECO:0000313" key="4">
    <source>
        <dbReference type="EMBL" id="PIA30086.1"/>
    </source>
</evidence>
<feature type="domain" description="DEUBAD" evidence="3">
    <location>
        <begin position="67"/>
        <end position="180"/>
    </location>
</feature>
<dbReference type="InParanoid" id="A0A2G5CFM8"/>